<dbReference type="EMBL" id="JAULSV010000005">
    <property type="protein sequence ID" value="KAK0643343.1"/>
    <property type="molecule type" value="Genomic_DNA"/>
</dbReference>
<feature type="compositionally biased region" description="Basic and acidic residues" evidence="1">
    <location>
        <begin position="39"/>
        <end position="55"/>
    </location>
</feature>
<dbReference type="AlphaFoldDB" id="A0AA40CMZ3"/>
<protein>
    <submittedName>
        <fullName evidence="2">Uncharacterized protein</fullName>
    </submittedName>
</protein>
<reference evidence="2" key="1">
    <citation type="submission" date="2023-06" db="EMBL/GenBank/DDBJ databases">
        <title>Genome-scale phylogeny and comparative genomics of the fungal order Sordariales.</title>
        <authorList>
            <consortium name="Lawrence Berkeley National Laboratory"/>
            <person name="Hensen N."/>
            <person name="Bonometti L."/>
            <person name="Westerberg I."/>
            <person name="Brannstrom I.O."/>
            <person name="Guillou S."/>
            <person name="Cros-Aarteil S."/>
            <person name="Calhoun S."/>
            <person name="Haridas S."/>
            <person name="Kuo A."/>
            <person name="Mondo S."/>
            <person name="Pangilinan J."/>
            <person name="Riley R."/>
            <person name="Labutti K."/>
            <person name="Andreopoulos B."/>
            <person name="Lipzen A."/>
            <person name="Chen C."/>
            <person name="Yanf M."/>
            <person name="Daum C."/>
            <person name="Ng V."/>
            <person name="Clum A."/>
            <person name="Steindorff A."/>
            <person name="Ohm R."/>
            <person name="Martin F."/>
            <person name="Silar P."/>
            <person name="Natvig D."/>
            <person name="Lalanne C."/>
            <person name="Gautier V."/>
            <person name="Ament-Velasquez S.L."/>
            <person name="Kruys A."/>
            <person name="Hutchinson M.I."/>
            <person name="Powell A.J."/>
            <person name="Barry K."/>
            <person name="Miller A.N."/>
            <person name="Grigoriev I.V."/>
            <person name="Debuchy R."/>
            <person name="Gladieux P."/>
            <person name="Thoren M.H."/>
            <person name="Johannesson H."/>
        </authorList>
    </citation>
    <scope>NUCLEOTIDE SEQUENCE</scope>
    <source>
        <strain evidence="2">SMH2532-1</strain>
    </source>
</reference>
<sequence length="217" mass="23315">MPDLNLTDSTLQGNRRIRHNAQPQPGTPGKPSRPHVIPPKREREKKNRQNRKSLDIHQGIPSHATVCPPNPRKTQTLKLGTARKARTSMLGNCLAGRAPTERTPRGSPKQHSELQARSTPTAQRTRHMSCTYVAPTLPEYRGRRTSGVVRAGESDGKCQERRGVVSVVSGPEVTSSGAAGGGNRCAPHAASPAPGFALRKVAERTKDLAAAARARAA</sequence>
<feature type="region of interest" description="Disordered" evidence="1">
    <location>
        <begin position="170"/>
        <end position="190"/>
    </location>
</feature>
<accession>A0AA40CMZ3</accession>
<proteinExistence type="predicted"/>
<feature type="compositionally biased region" description="Basic and acidic residues" evidence="1">
    <location>
        <begin position="99"/>
        <end position="114"/>
    </location>
</feature>
<feature type="region of interest" description="Disordered" evidence="1">
    <location>
        <begin position="1"/>
        <end position="126"/>
    </location>
</feature>
<dbReference type="Proteomes" id="UP001174936">
    <property type="component" value="Unassembled WGS sequence"/>
</dbReference>
<evidence type="ECO:0000313" key="3">
    <source>
        <dbReference type="Proteomes" id="UP001174936"/>
    </source>
</evidence>
<organism evidence="2 3">
    <name type="scientific">Cercophora newfieldiana</name>
    <dbReference type="NCBI Taxonomy" id="92897"/>
    <lineage>
        <taxon>Eukaryota</taxon>
        <taxon>Fungi</taxon>
        <taxon>Dikarya</taxon>
        <taxon>Ascomycota</taxon>
        <taxon>Pezizomycotina</taxon>
        <taxon>Sordariomycetes</taxon>
        <taxon>Sordariomycetidae</taxon>
        <taxon>Sordariales</taxon>
        <taxon>Lasiosphaeriaceae</taxon>
        <taxon>Cercophora</taxon>
    </lineage>
</organism>
<comment type="caution">
    <text evidence="2">The sequence shown here is derived from an EMBL/GenBank/DDBJ whole genome shotgun (WGS) entry which is preliminary data.</text>
</comment>
<name>A0AA40CMZ3_9PEZI</name>
<gene>
    <name evidence="2" type="ORF">B0T16DRAFT_415723</name>
</gene>
<keyword evidence="3" id="KW-1185">Reference proteome</keyword>
<evidence type="ECO:0000313" key="2">
    <source>
        <dbReference type="EMBL" id="KAK0643343.1"/>
    </source>
</evidence>
<evidence type="ECO:0000256" key="1">
    <source>
        <dbReference type="SAM" id="MobiDB-lite"/>
    </source>
</evidence>
<feature type="compositionally biased region" description="Polar residues" evidence="1">
    <location>
        <begin position="1"/>
        <end position="13"/>
    </location>
</feature>